<dbReference type="GO" id="GO:0005886">
    <property type="term" value="C:plasma membrane"/>
    <property type="evidence" value="ECO:0007669"/>
    <property type="project" value="UniProtKB-SubCell"/>
</dbReference>
<evidence type="ECO:0000256" key="8">
    <source>
        <dbReference type="ARBA" id="ARBA00023136"/>
    </source>
</evidence>
<dbReference type="InterPro" id="IPR001463">
    <property type="entry name" value="Na/Ala_symport"/>
</dbReference>
<feature type="transmembrane region" description="Helical" evidence="9">
    <location>
        <begin position="329"/>
        <end position="349"/>
    </location>
</feature>
<keyword evidence="4" id="KW-1003">Cell membrane</keyword>
<accession>K6ZDE3</accession>
<feature type="transmembrane region" description="Helical" evidence="9">
    <location>
        <begin position="214"/>
        <end position="233"/>
    </location>
</feature>
<dbReference type="PANTHER" id="PTHR30330:SF1">
    <property type="entry name" value="AMINO-ACID CARRIER PROTEIN ALST"/>
    <property type="match status" value="1"/>
</dbReference>
<evidence type="ECO:0000256" key="6">
    <source>
        <dbReference type="ARBA" id="ARBA00022847"/>
    </source>
</evidence>
<keyword evidence="6 9" id="KW-0769">Symport</keyword>
<evidence type="ECO:0000256" key="5">
    <source>
        <dbReference type="ARBA" id="ARBA00022692"/>
    </source>
</evidence>
<gene>
    <name evidence="10" type="primary">alsT</name>
    <name evidence="10" type="ORF">GPAL_1480</name>
</gene>
<feature type="transmembrane region" description="Helical" evidence="9">
    <location>
        <begin position="443"/>
        <end position="465"/>
    </location>
</feature>
<keyword evidence="3 9" id="KW-0813">Transport</keyword>
<feature type="transmembrane region" description="Helical" evidence="9">
    <location>
        <begin position="48"/>
        <end position="66"/>
    </location>
</feature>
<keyword evidence="8 9" id="KW-0472">Membrane</keyword>
<dbReference type="PANTHER" id="PTHR30330">
    <property type="entry name" value="AGSS FAMILY TRANSPORTER, SODIUM-ALANINE"/>
    <property type="match status" value="1"/>
</dbReference>
<keyword evidence="5 9" id="KW-0812">Transmembrane</keyword>
<sequence length="498" mass="53535">MLFNLVTKIQIPTGESANIFIQLVNLMGQWITIVVDFVNMVLWGDGQVLIYLLLIAGIWFTVKLKFIQILNFKHMFSLLKGSSKSDAAGISSFQALCTSLSARVGTGNLAGVAVAISLGGAGAIFWMWVIALLGMATGYAESVLGQVYKIKDENGEYRGGPAYYIKQGLNNSWFAILFALCLFFGYGFVFSAVQANTITDALSNSYGIETLHSGLVIIALAGLIVIGGLRAIARFAEWIVPFMGVAYVLVALVITIINIQLLPDVIIDIVKSAFGLQEAGAGAFAAAVKNGIQRGLYSNEAGSGSVPHAAASASPHPNHPVSQGYIQMLGVFIDTMILCTCTAFIILLAGHGNDVGEMEGIRLTQTAMESHLGAYGGDFVAAAISLFAFTSVVANYAYGESNLHVFKLDNKFGRTFYTTGYLGMILWGSMAAVPKVWAMADMALGLMTVVNIIAIVMLTPTIVAVTKDYNEKRKNQAKMDFIEANCKIQGRTEDNIWK</sequence>
<dbReference type="Gene3D" id="1.20.1740.10">
    <property type="entry name" value="Amino acid/polyamine transporter I"/>
    <property type="match status" value="1"/>
</dbReference>
<feature type="transmembrane region" description="Helical" evidence="9">
    <location>
        <begin position="379"/>
        <end position="398"/>
    </location>
</feature>
<reference evidence="11" key="1">
    <citation type="journal article" date="2014" name="Environ. Microbiol.">
        <title>Comparative genomics of the marine bacterial genus Glaciecola reveals the high degree of genomic diversity and genomic characteristic for cold adaptation.</title>
        <authorList>
            <person name="Qin Q.L."/>
            <person name="Xie B.B."/>
            <person name="Yu Y."/>
            <person name="Shu Y.L."/>
            <person name="Rong J.C."/>
            <person name="Zhang Y.J."/>
            <person name="Zhao D.L."/>
            <person name="Chen X.L."/>
            <person name="Zhang X.Y."/>
            <person name="Chen B."/>
            <person name="Zhou B.C."/>
            <person name="Zhang Y.Z."/>
        </authorList>
    </citation>
    <scope>NUCLEOTIDE SEQUENCE [LARGE SCALE GENOMIC DNA]</scope>
    <source>
        <strain evidence="11">ACAM 615</strain>
    </source>
</reference>
<dbReference type="PROSITE" id="PS00873">
    <property type="entry name" value="NA_ALANINE_SYMP"/>
    <property type="match status" value="1"/>
</dbReference>
<feature type="transmembrane region" description="Helical" evidence="9">
    <location>
        <begin position="419"/>
        <end position="437"/>
    </location>
</feature>
<evidence type="ECO:0000256" key="3">
    <source>
        <dbReference type="ARBA" id="ARBA00022448"/>
    </source>
</evidence>
<feature type="transmembrane region" description="Helical" evidence="9">
    <location>
        <begin position="239"/>
        <end position="262"/>
    </location>
</feature>
<comment type="subcellular location">
    <subcellularLocation>
        <location evidence="9">Cell inner membrane</location>
        <topology evidence="9">Multi-pass membrane protein</topology>
    </subcellularLocation>
    <subcellularLocation>
        <location evidence="1">Cell membrane</location>
        <topology evidence="1">Multi-pass membrane protein</topology>
    </subcellularLocation>
</comment>
<evidence type="ECO:0000256" key="7">
    <source>
        <dbReference type="ARBA" id="ARBA00022989"/>
    </source>
</evidence>
<dbReference type="STRING" id="1121922.GCA_000428905_00787"/>
<keyword evidence="11" id="KW-1185">Reference proteome</keyword>
<evidence type="ECO:0000313" key="10">
    <source>
        <dbReference type="EMBL" id="GAC28347.1"/>
    </source>
</evidence>
<dbReference type="Pfam" id="PF01235">
    <property type="entry name" value="Na_Ala_symp"/>
    <property type="match status" value="1"/>
</dbReference>
<dbReference type="FunFam" id="1.20.1740.10:FF:000004">
    <property type="entry name" value="Sodium:alanine symporter family protein"/>
    <property type="match status" value="1"/>
</dbReference>
<evidence type="ECO:0000256" key="9">
    <source>
        <dbReference type="RuleBase" id="RU363064"/>
    </source>
</evidence>
<protein>
    <submittedName>
        <fullName evidence="10">Amino-acid carrier protein AlsT</fullName>
    </submittedName>
</protein>
<evidence type="ECO:0000256" key="4">
    <source>
        <dbReference type="ARBA" id="ARBA00022475"/>
    </source>
</evidence>
<feature type="transmembrane region" description="Helical" evidence="9">
    <location>
        <begin position="109"/>
        <end position="133"/>
    </location>
</feature>
<name>K6ZDE3_9ALTE</name>
<organism evidence="10 11">
    <name type="scientific">Brumicola pallidula DSM 14239 = ACAM 615</name>
    <dbReference type="NCBI Taxonomy" id="1121922"/>
    <lineage>
        <taxon>Bacteria</taxon>
        <taxon>Pseudomonadati</taxon>
        <taxon>Pseudomonadota</taxon>
        <taxon>Gammaproteobacteria</taxon>
        <taxon>Alteromonadales</taxon>
        <taxon>Alteromonadaceae</taxon>
        <taxon>Brumicola</taxon>
    </lineage>
</organism>
<keyword evidence="7 9" id="KW-1133">Transmembrane helix</keyword>
<dbReference type="EMBL" id="BAEQ01000023">
    <property type="protein sequence ID" value="GAC28347.1"/>
    <property type="molecule type" value="Genomic_DNA"/>
</dbReference>
<keyword evidence="9" id="KW-0997">Cell inner membrane</keyword>
<dbReference type="GO" id="GO:0005283">
    <property type="term" value="F:amino acid:sodium symporter activity"/>
    <property type="evidence" value="ECO:0007669"/>
    <property type="project" value="InterPro"/>
</dbReference>
<dbReference type="NCBIfam" id="TIGR00835">
    <property type="entry name" value="agcS"/>
    <property type="match status" value="1"/>
</dbReference>
<evidence type="ECO:0000313" key="11">
    <source>
        <dbReference type="Proteomes" id="UP000006251"/>
    </source>
</evidence>
<comment type="similarity">
    <text evidence="2 9">Belongs to the alanine or glycine:cation symporter (AGCS) (TC 2.A.25) family.</text>
</comment>
<feature type="transmembrane region" description="Helical" evidence="9">
    <location>
        <begin position="20"/>
        <end position="42"/>
    </location>
</feature>
<feature type="transmembrane region" description="Helical" evidence="9">
    <location>
        <begin position="173"/>
        <end position="193"/>
    </location>
</feature>
<dbReference type="PRINTS" id="PR00175">
    <property type="entry name" value="NAALASMPORT"/>
</dbReference>
<dbReference type="AlphaFoldDB" id="K6ZDE3"/>
<evidence type="ECO:0000256" key="1">
    <source>
        <dbReference type="ARBA" id="ARBA00004651"/>
    </source>
</evidence>
<proteinExistence type="inferred from homology"/>
<dbReference type="Proteomes" id="UP000006251">
    <property type="component" value="Unassembled WGS sequence"/>
</dbReference>
<evidence type="ECO:0000256" key="2">
    <source>
        <dbReference type="ARBA" id="ARBA00009261"/>
    </source>
</evidence>
<comment type="caution">
    <text evidence="10">The sequence shown here is derived from an EMBL/GenBank/DDBJ whole genome shotgun (WGS) entry which is preliminary data.</text>
</comment>